<feature type="region of interest" description="Disordered" evidence="1">
    <location>
        <begin position="760"/>
        <end position="835"/>
    </location>
</feature>
<feature type="compositionally biased region" description="Low complexity" evidence="1">
    <location>
        <begin position="814"/>
        <end position="828"/>
    </location>
</feature>
<dbReference type="Proteomes" id="UP000198775">
    <property type="component" value="Unassembled WGS sequence"/>
</dbReference>
<protein>
    <submittedName>
        <fullName evidence="2">Uncharacterized protein</fullName>
    </submittedName>
</protein>
<accession>A0A1H8PCI5</accession>
<gene>
    <name evidence="2" type="ORF">SAMN05216388_10127</name>
</gene>
<evidence type="ECO:0000313" key="2">
    <source>
        <dbReference type="EMBL" id="SEO39652.1"/>
    </source>
</evidence>
<keyword evidence="3" id="KW-1185">Reference proteome</keyword>
<evidence type="ECO:0000313" key="3">
    <source>
        <dbReference type="Proteomes" id="UP000198775"/>
    </source>
</evidence>
<feature type="region of interest" description="Disordered" evidence="1">
    <location>
        <begin position="676"/>
        <end position="730"/>
    </location>
</feature>
<reference evidence="3" key="1">
    <citation type="submission" date="2016-10" db="EMBL/GenBank/DDBJ databases">
        <authorList>
            <person name="Varghese N."/>
            <person name="Submissions S."/>
        </authorList>
    </citation>
    <scope>NUCLEOTIDE SEQUENCE [LARGE SCALE GENOMIC DNA]</scope>
    <source>
        <strain evidence="3">IBRC-M 10043</strain>
    </source>
</reference>
<dbReference type="AlphaFoldDB" id="A0A1H8PCI5"/>
<name>A0A1H8PCI5_9EURY</name>
<feature type="compositionally biased region" description="Basic residues" evidence="1">
    <location>
        <begin position="705"/>
        <end position="717"/>
    </location>
</feature>
<feature type="region of interest" description="Disordered" evidence="1">
    <location>
        <begin position="1"/>
        <end position="27"/>
    </location>
</feature>
<organism evidence="2 3">
    <name type="scientific">Halorientalis persicus</name>
    <dbReference type="NCBI Taxonomy" id="1367881"/>
    <lineage>
        <taxon>Archaea</taxon>
        <taxon>Methanobacteriati</taxon>
        <taxon>Methanobacteriota</taxon>
        <taxon>Stenosarchaea group</taxon>
        <taxon>Halobacteria</taxon>
        <taxon>Halobacteriales</taxon>
        <taxon>Haloarculaceae</taxon>
        <taxon>Halorientalis</taxon>
    </lineage>
</organism>
<evidence type="ECO:0000256" key="1">
    <source>
        <dbReference type="SAM" id="MobiDB-lite"/>
    </source>
</evidence>
<feature type="compositionally biased region" description="Acidic residues" evidence="1">
    <location>
        <begin position="768"/>
        <end position="813"/>
    </location>
</feature>
<sequence>MATNKSNTDEPTDSTTSGTDTDRTLQPRTNPYIRKVGLWIVPPDDDIATNRALRQGLVAAIVALYNSRVDFDVVEFLSFPDIHGEQTYVLSFELPTLPKQPSHVTDSSQLNLTDSISNGATPDKGTLGYALTIAQRKLKTQLPEGTTLNPVRVSFAPLGASAVTTARLVNRRNRRVTAASNIHQAANGFEQILTELRDEPHLYQVLIQNQDATSFTVSSRIALFGPRHQATTDTEISRLVNEGHSRTPSSGVANLDLSSNLVALREYLYAADGSKPAVPGYHDIKVDEQQTLLELFIGHLEYQDLLRGRIGASPIYSKLDYFPKFIVSERDLTQLIGLPSLAHDSPWDVVPGRDPPELELISPDEFSKPMAATARSQRANIAEAVDTRTVQDGSDEHLQAILDIIQILRERGWMAVKVEQENDSVPDIWALTPDGELVIVEVECQNGPAGLLTNIARAVHWNIDVLIVWAPTADDTAYANADRSIDTVDKPFRAIDDDRTRLYNLNDELTRTDEPTPLLPPNIPECEWWLTPEGELELVADGTVVASGPATDSIATFEYDLPAYRTDGDGYIIENADGNAVKECAELPEGWSKIYPPFVPTRLTYLPYPTFRYLEDMELKPYVPQGDWDREGHMNRYKGALREYFGAFTVKQEDEHILFDVIRPHARQWYRQLTDRKEPADGPFGTVTEHFEKAGNPDPDESGRNRRYQNRTWRYPRKLTSPDLPEFGECPALPEELAEEMTHDLPRDEHDIIASTDPLAATGSADESTPDDEQAADPDSETSTDETDTTTDESDADEDATDETATTAEDETTANETADTTETDATAESTDDDRD</sequence>
<proteinExistence type="predicted"/>
<dbReference type="EMBL" id="FOCX01000012">
    <property type="protein sequence ID" value="SEO39652.1"/>
    <property type="molecule type" value="Genomic_DNA"/>
</dbReference>